<dbReference type="EMBL" id="CAADJD010000011">
    <property type="protein sequence ID" value="VFS58345.1"/>
    <property type="molecule type" value="Genomic_DNA"/>
</dbReference>
<comment type="similarity">
    <text evidence="1">Belongs to the Gfa family.</text>
</comment>
<dbReference type="Pfam" id="PF04828">
    <property type="entry name" value="GFA"/>
    <property type="match status" value="1"/>
</dbReference>
<proteinExistence type="inferred from homology"/>
<name>A0A485ACC0_KLUCR</name>
<evidence type="ECO:0000313" key="7">
    <source>
        <dbReference type="Proteomes" id="UP000401081"/>
    </source>
</evidence>
<dbReference type="GO" id="GO:0016846">
    <property type="term" value="F:carbon-sulfur lyase activity"/>
    <property type="evidence" value="ECO:0007669"/>
    <property type="project" value="InterPro"/>
</dbReference>
<accession>A0A485ACC0</accession>
<dbReference type="RefSeq" id="WP_061282794.1">
    <property type="nucleotide sequence ID" value="NZ_CP134165.1"/>
</dbReference>
<evidence type="ECO:0000256" key="2">
    <source>
        <dbReference type="ARBA" id="ARBA00022723"/>
    </source>
</evidence>
<dbReference type="GO" id="GO:0046872">
    <property type="term" value="F:metal ion binding"/>
    <property type="evidence" value="ECO:0007669"/>
    <property type="project" value="UniProtKB-KW"/>
</dbReference>
<gene>
    <name evidence="6" type="ORF">NCTC12993_01006</name>
</gene>
<keyword evidence="4" id="KW-0456">Lyase</keyword>
<dbReference type="PANTHER" id="PTHR33337:SF40">
    <property type="entry name" value="CENP-V_GFA DOMAIN-CONTAINING PROTEIN-RELATED"/>
    <property type="match status" value="1"/>
</dbReference>
<feature type="domain" description="CENP-V/GFA" evidence="5">
    <location>
        <begin position="5"/>
        <end position="121"/>
    </location>
</feature>
<reference evidence="6 7" key="1">
    <citation type="submission" date="2019-03" db="EMBL/GenBank/DDBJ databases">
        <authorList>
            <consortium name="Pathogen Informatics"/>
        </authorList>
    </citation>
    <scope>NUCLEOTIDE SEQUENCE [LARGE SCALE GENOMIC DNA]</scope>
    <source>
        <strain evidence="6 7">NCTC12993</strain>
    </source>
</reference>
<evidence type="ECO:0000256" key="4">
    <source>
        <dbReference type="ARBA" id="ARBA00023239"/>
    </source>
</evidence>
<dbReference type="PROSITE" id="PS51891">
    <property type="entry name" value="CENP_V_GFA"/>
    <property type="match status" value="1"/>
</dbReference>
<dbReference type="Proteomes" id="UP000401081">
    <property type="component" value="Unassembled WGS sequence"/>
</dbReference>
<sequence>MTTVLSGGCLCGRITFTAMNPTNAHSCSCDICQKHTGGQTVVWLEFAADDVQWTGEGGRPATWRSSDVSSRAFCPRCGSSLGAIDDGPVIALLSGVFDQNQSAAFAPDFHAFEDMKPQWWREVLPDGE</sequence>
<evidence type="ECO:0000313" key="6">
    <source>
        <dbReference type="EMBL" id="VFS58345.1"/>
    </source>
</evidence>
<keyword evidence="3" id="KW-0862">Zinc</keyword>
<evidence type="ECO:0000256" key="1">
    <source>
        <dbReference type="ARBA" id="ARBA00005495"/>
    </source>
</evidence>
<organism evidence="6 7">
    <name type="scientific">Kluyvera cryocrescens</name>
    <name type="common">Kluyvera citrophila</name>
    <dbReference type="NCBI Taxonomy" id="580"/>
    <lineage>
        <taxon>Bacteria</taxon>
        <taxon>Pseudomonadati</taxon>
        <taxon>Pseudomonadota</taxon>
        <taxon>Gammaproteobacteria</taxon>
        <taxon>Enterobacterales</taxon>
        <taxon>Enterobacteriaceae</taxon>
        <taxon>Kluyvera</taxon>
    </lineage>
</organism>
<dbReference type="SUPFAM" id="SSF51316">
    <property type="entry name" value="Mss4-like"/>
    <property type="match status" value="1"/>
</dbReference>
<keyword evidence="7" id="KW-1185">Reference proteome</keyword>
<evidence type="ECO:0000259" key="5">
    <source>
        <dbReference type="PROSITE" id="PS51891"/>
    </source>
</evidence>
<dbReference type="GeneID" id="99777745"/>
<dbReference type="InterPro" id="IPR011057">
    <property type="entry name" value="Mss4-like_sf"/>
</dbReference>
<keyword evidence="2" id="KW-0479">Metal-binding</keyword>
<dbReference type="AlphaFoldDB" id="A0A485ACC0"/>
<evidence type="ECO:0000256" key="3">
    <source>
        <dbReference type="ARBA" id="ARBA00022833"/>
    </source>
</evidence>
<dbReference type="PANTHER" id="PTHR33337">
    <property type="entry name" value="GFA DOMAIN-CONTAINING PROTEIN"/>
    <property type="match status" value="1"/>
</dbReference>
<protein>
    <submittedName>
        <fullName evidence="6">Uncharacterized conserved protein</fullName>
    </submittedName>
</protein>
<dbReference type="Gene3D" id="3.90.1590.10">
    <property type="entry name" value="glutathione-dependent formaldehyde- activating enzyme (gfa)"/>
    <property type="match status" value="1"/>
</dbReference>
<dbReference type="InterPro" id="IPR006913">
    <property type="entry name" value="CENP-V/GFA"/>
</dbReference>